<dbReference type="Proteomes" id="UP000315369">
    <property type="component" value="Unassembled WGS sequence"/>
</dbReference>
<protein>
    <recommendedName>
        <fullName evidence="1">Bro-N domain-containing protein</fullName>
    </recommendedName>
</protein>
<dbReference type="InterPro" id="IPR003497">
    <property type="entry name" value="BRO_N_domain"/>
</dbReference>
<comment type="caution">
    <text evidence="2">The sequence shown here is derived from an EMBL/GenBank/DDBJ whole genome shotgun (WGS) entry which is preliminary data.</text>
</comment>
<proteinExistence type="predicted"/>
<evidence type="ECO:0000313" key="2">
    <source>
        <dbReference type="EMBL" id="TQF09176.1"/>
    </source>
</evidence>
<dbReference type="EMBL" id="VIFM01000380">
    <property type="protein sequence ID" value="TQF09176.1"/>
    <property type="molecule type" value="Genomic_DNA"/>
</dbReference>
<sequence>MDERGEPWFVAADVCAALGIANSRDALSHLEAMKGVSALPPPWRSPEPWLKTSQLTLSIVCPAPHTDAWPEDEVDTHVVRTKEGGSNGTHHQHHA</sequence>
<organism evidence="2 3">
    <name type="scientific">Myxococcus llanfairpwllgwyngyllgogerychwyrndrobwllllantysiliogogogochensis</name>
    <dbReference type="NCBI Taxonomy" id="2590453"/>
    <lineage>
        <taxon>Bacteria</taxon>
        <taxon>Pseudomonadati</taxon>
        <taxon>Myxococcota</taxon>
        <taxon>Myxococcia</taxon>
        <taxon>Myxococcales</taxon>
        <taxon>Cystobacterineae</taxon>
        <taxon>Myxococcaceae</taxon>
        <taxon>Myxococcus</taxon>
    </lineage>
</organism>
<evidence type="ECO:0000313" key="3">
    <source>
        <dbReference type="Proteomes" id="UP000315369"/>
    </source>
</evidence>
<dbReference type="Pfam" id="PF02498">
    <property type="entry name" value="Bro-N"/>
    <property type="match status" value="1"/>
</dbReference>
<reference evidence="2 3" key="1">
    <citation type="submission" date="2019-06" db="EMBL/GenBank/DDBJ databases">
        <authorList>
            <person name="Livingstone P."/>
            <person name="Whitworth D."/>
        </authorList>
    </citation>
    <scope>NUCLEOTIDE SEQUENCE [LARGE SCALE GENOMIC DNA]</scope>
    <source>
        <strain evidence="2 3">AM401</strain>
    </source>
</reference>
<evidence type="ECO:0000259" key="1">
    <source>
        <dbReference type="Pfam" id="PF02498"/>
    </source>
</evidence>
<accession>A0A540WJH1</accession>
<dbReference type="AlphaFoldDB" id="A0A540WJH1"/>
<name>A0A540WJH1_9BACT</name>
<feature type="domain" description="Bro-N" evidence="1">
    <location>
        <begin position="2"/>
        <end position="31"/>
    </location>
</feature>
<gene>
    <name evidence="2" type="ORF">FJV41_45980</name>
</gene>
<keyword evidence="3" id="KW-1185">Reference proteome</keyword>